<dbReference type="AlphaFoldDB" id="A0A8H4A4S6"/>
<proteinExistence type="predicted"/>
<feature type="region of interest" description="Disordered" evidence="1">
    <location>
        <begin position="1"/>
        <end position="21"/>
    </location>
</feature>
<evidence type="ECO:0000313" key="4">
    <source>
        <dbReference type="Proteomes" id="UP000439903"/>
    </source>
</evidence>
<name>A0A8H4A4S6_GIGMA</name>
<dbReference type="EMBL" id="WTPW01001848">
    <property type="protein sequence ID" value="KAF0411844.1"/>
    <property type="molecule type" value="Genomic_DNA"/>
</dbReference>
<reference evidence="3 4" key="1">
    <citation type="journal article" date="2019" name="Environ. Microbiol.">
        <title>At the nexus of three kingdoms: the genome of the mycorrhizal fungus Gigaspora margarita provides insights into plant, endobacterial and fungal interactions.</title>
        <authorList>
            <person name="Venice F."/>
            <person name="Ghignone S."/>
            <person name="Salvioli di Fossalunga A."/>
            <person name="Amselem J."/>
            <person name="Novero M."/>
            <person name="Xianan X."/>
            <person name="Sedzielewska Toro K."/>
            <person name="Morin E."/>
            <person name="Lipzen A."/>
            <person name="Grigoriev I.V."/>
            <person name="Henrissat B."/>
            <person name="Martin F.M."/>
            <person name="Bonfante P."/>
        </authorList>
    </citation>
    <scope>NUCLEOTIDE SEQUENCE [LARGE SCALE GENOMIC DNA]</scope>
    <source>
        <strain evidence="3 4">BEG34</strain>
    </source>
</reference>
<evidence type="ECO:0000313" key="3">
    <source>
        <dbReference type="EMBL" id="KAF0411844.1"/>
    </source>
</evidence>
<feature type="region of interest" description="Disordered" evidence="1">
    <location>
        <begin position="292"/>
        <end position="323"/>
    </location>
</feature>
<evidence type="ECO:0000256" key="1">
    <source>
        <dbReference type="SAM" id="MobiDB-lite"/>
    </source>
</evidence>
<keyword evidence="2" id="KW-0472">Membrane</keyword>
<evidence type="ECO:0000256" key="2">
    <source>
        <dbReference type="SAM" id="Phobius"/>
    </source>
</evidence>
<keyword evidence="2" id="KW-0812">Transmembrane</keyword>
<comment type="caution">
    <text evidence="3">The sequence shown here is derived from an EMBL/GenBank/DDBJ whole genome shotgun (WGS) entry which is preliminary data.</text>
</comment>
<feature type="compositionally biased region" description="Acidic residues" evidence="1">
    <location>
        <begin position="305"/>
        <end position="323"/>
    </location>
</feature>
<keyword evidence="2" id="KW-1133">Transmembrane helix</keyword>
<feature type="compositionally biased region" description="Basic and acidic residues" evidence="1">
    <location>
        <begin position="10"/>
        <end position="20"/>
    </location>
</feature>
<sequence length="323" mass="36962">MSSNSNEPNPLEHDDPENKSKSNTKKWIWGMITSIVAIVIIVVVYIVTETNIVTDSNIVTGYDTSNIPFQYQLRLKNFFAIDSQYNYVISSLSDHEFTQESNLSARDVNHDNFTTNSNATKQIELGLVISRPLRILTPAFYEVLEDRYLQNGTMYRVITANASYTNPLYTGWDPPITIQFVTSNQTTYNDLISCKYQFTWMISYVGYINRKCKDESEFRAVSYVKGSSWFGFTFSSLDDKEVYADISVPYFSVWNYYLNRSVHIEHNAPFPTLIPALYTAYYNYVVAHNSTSTEESTDTNSTDTESTDTESTDTESTDTESTE</sequence>
<dbReference type="OrthoDB" id="2371287at2759"/>
<feature type="compositionally biased region" description="Low complexity" evidence="1">
    <location>
        <begin position="292"/>
        <end position="304"/>
    </location>
</feature>
<feature type="transmembrane region" description="Helical" evidence="2">
    <location>
        <begin position="27"/>
        <end position="47"/>
    </location>
</feature>
<gene>
    <name evidence="3" type="ORF">F8M41_008175</name>
</gene>
<keyword evidence="4" id="KW-1185">Reference proteome</keyword>
<dbReference type="Proteomes" id="UP000439903">
    <property type="component" value="Unassembled WGS sequence"/>
</dbReference>
<organism evidence="3 4">
    <name type="scientific">Gigaspora margarita</name>
    <dbReference type="NCBI Taxonomy" id="4874"/>
    <lineage>
        <taxon>Eukaryota</taxon>
        <taxon>Fungi</taxon>
        <taxon>Fungi incertae sedis</taxon>
        <taxon>Mucoromycota</taxon>
        <taxon>Glomeromycotina</taxon>
        <taxon>Glomeromycetes</taxon>
        <taxon>Diversisporales</taxon>
        <taxon>Gigasporaceae</taxon>
        <taxon>Gigaspora</taxon>
    </lineage>
</organism>
<protein>
    <submittedName>
        <fullName evidence="3">Uncharacterized protein</fullName>
    </submittedName>
</protein>
<accession>A0A8H4A4S6</accession>